<gene>
    <name evidence="1" type="ORF">C4B60_00155</name>
</gene>
<evidence type="ECO:0008006" key="3">
    <source>
        <dbReference type="Google" id="ProtNLM"/>
    </source>
</evidence>
<reference evidence="1 2" key="1">
    <citation type="submission" date="2018-02" db="EMBL/GenBank/DDBJ databases">
        <title>Jeotgalibacillus proteolyticum sp. nov. a protease producing bacterium isolated from ocean sediments of Laizhou Bay.</title>
        <authorList>
            <person name="Li Y."/>
        </authorList>
    </citation>
    <scope>NUCLEOTIDE SEQUENCE [LARGE SCALE GENOMIC DNA]</scope>
    <source>
        <strain evidence="1 2">22-7</strain>
    </source>
</reference>
<organism evidence="1 2">
    <name type="scientific">Jeotgalibacillus proteolyticus</name>
    <dbReference type="NCBI Taxonomy" id="2082395"/>
    <lineage>
        <taxon>Bacteria</taxon>
        <taxon>Bacillati</taxon>
        <taxon>Bacillota</taxon>
        <taxon>Bacilli</taxon>
        <taxon>Bacillales</taxon>
        <taxon>Caryophanaceae</taxon>
        <taxon>Jeotgalibacillus</taxon>
    </lineage>
</organism>
<dbReference type="OrthoDB" id="2905328at2"/>
<dbReference type="CDD" id="cd00298">
    <property type="entry name" value="ACD_sHsps_p23-like"/>
    <property type="match status" value="1"/>
</dbReference>
<sequence length="134" mass="15585">MDFWQSLFPKTNSPQDWQEWLKDYMDQSFKNQNIPFDPASKPSSPEPEYVLFETFHYIFIHIRIHDHPLQSIKVHHSLTQAAVQIPDKPMIKIPLPSPISKKGASAEAKDGVLEIRLSKNQQQFEMELPIDSID</sequence>
<evidence type="ECO:0000313" key="1">
    <source>
        <dbReference type="EMBL" id="PPA71827.1"/>
    </source>
</evidence>
<dbReference type="Proteomes" id="UP000239047">
    <property type="component" value="Unassembled WGS sequence"/>
</dbReference>
<name>A0A2S5GFK6_9BACL</name>
<dbReference type="InterPro" id="IPR008978">
    <property type="entry name" value="HSP20-like_chaperone"/>
</dbReference>
<keyword evidence="2" id="KW-1185">Reference proteome</keyword>
<dbReference type="EMBL" id="PREZ01000001">
    <property type="protein sequence ID" value="PPA71827.1"/>
    <property type="molecule type" value="Genomic_DNA"/>
</dbReference>
<accession>A0A2S5GFK6</accession>
<comment type="caution">
    <text evidence="1">The sequence shown here is derived from an EMBL/GenBank/DDBJ whole genome shotgun (WGS) entry which is preliminary data.</text>
</comment>
<dbReference type="RefSeq" id="WP_104055528.1">
    <property type="nucleotide sequence ID" value="NZ_PREZ01000001.1"/>
</dbReference>
<dbReference type="SUPFAM" id="SSF49764">
    <property type="entry name" value="HSP20-like chaperones"/>
    <property type="match status" value="1"/>
</dbReference>
<evidence type="ECO:0000313" key="2">
    <source>
        <dbReference type="Proteomes" id="UP000239047"/>
    </source>
</evidence>
<dbReference type="AlphaFoldDB" id="A0A2S5GFK6"/>
<protein>
    <recommendedName>
        <fullName evidence="3">Spore coat protein</fullName>
    </recommendedName>
</protein>
<proteinExistence type="predicted"/>